<dbReference type="AlphaFoldDB" id="A0AAJ0BY04"/>
<keyword evidence="4" id="KW-1185">Reference proteome</keyword>
<dbReference type="Gene3D" id="3.40.50.1820">
    <property type="entry name" value="alpha/beta hydrolase"/>
    <property type="match status" value="1"/>
</dbReference>
<name>A0AAJ0BY04_9PEZI</name>
<sequence>MSSNLTKSTHTFATHEIPLECDVYEAPDYPTDSPVLLFFHSGGLVAGSRRNVPPWLVQTCLKRKWPLVSASYRLVPQVLGDGLLDDAKSAYAFARNLGRSGAERPVIVAGASAGFFMATIVAHHSAPKPLALFSITGIPTFRHPFFNSSTLIPPDPILEEEVEHLLVEPVSVGTTSATDFELDMLLPSGAKNLHFQKSAQPASDASGQDPNRGILYDYYLYDNAYASLVGGVDAGFDWAKDAASSPKLEEWPVTIFIQGDADVDVDMNVCASVAQLLGDKKGRWCIAIGQGHLFEKESFIEDEGPGMDVVRQAVEELDRAVAAGLNVSA</sequence>
<dbReference type="GO" id="GO:0016787">
    <property type="term" value="F:hydrolase activity"/>
    <property type="evidence" value="ECO:0007669"/>
    <property type="project" value="UniProtKB-KW"/>
</dbReference>
<gene>
    <name evidence="3" type="ORF">QBC33DRAFT_542976</name>
</gene>
<dbReference type="PANTHER" id="PTHR48081">
    <property type="entry name" value="AB HYDROLASE SUPERFAMILY PROTEIN C4A8.06C"/>
    <property type="match status" value="1"/>
</dbReference>
<comment type="caution">
    <text evidence="3">The sequence shown here is derived from an EMBL/GenBank/DDBJ whole genome shotgun (WGS) entry which is preliminary data.</text>
</comment>
<dbReference type="GeneID" id="85311511"/>
<evidence type="ECO:0000313" key="3">
    <source>
        <dbReference type="EMBL" id="KAK1765947.1"/>
    </source>
</evidence>
<accession>A0AAJ0BY04</accession>
<protein>
    <submittedName>
        <fullName evidence="3">Alpha/beta-hydrolase</fullName>
    </submittedName>
</protein>
<dbReference type="PANTHER" id="PTHR48081:SF3">
    <property type="entry name" value="ALPHA_BETA HYDROLASE FOLD-3 DOMAIN-CONTAINING PROTEIN"/>
    <property type="match status" value="1"/>
</dbReference>
<dbReference type="InterPro" id="IPR013094">
    <property type="entry name" value="AB_hydrolase_3"/>
</dbReference>
<dbReference type="SUPFAM" id="SSF53474">
    <property type="entry name" value="alpha/beta-Hydrolases"/>
    <property type="match status" value="1"/>
</dbReference>
<evidence type="ECO:0000259" key="2">
    <source>
        <dbReference type="Pfam" id="PF07859"/>
    </source>
</evidence>
<dbReference type="Pfam" id="PF07859">
    <property type="entry name" value="Abhydrolase_3"/>
    <property type="match status" value="1"/>
</dbReference>
<proteinExistence type="predicted"/>
<dbReference type="EMBL" id="MU839013">
    <property type="protein sequence ID" value="KAK1765947.1"/>
    <property type="molecule type" value="Genomic_DNA"/>
</dbReference>
<feature type="domain" description="Alpha/beta hydrolase fold-3" evidence="2">
    <location>
        <begin position="36"/>
        <end position="128"/>
    </location>
</feature>
<evidence type="ECO:0000256" key="1">
    <source>
        <dbReference type="ARBA" id="ARBA00022801"/>
    </source>
</evidence>
<dbReference type="RefSeq" id="XP_060282160.1">
    <property type="nucleotide sequence ID" value="XM_060428324.1"/>
</dbReference>
<organism evidence="3 4">
    <name type="scientific">Phialemonium atrogriseum</name>
    <dbReference type="NCBI Taxonomy" id="1093897"/>
    <lineage>
        <taxon>Eukaryota</taxon>
        <taxon>Fungi</taxon>
        <taxon>Dikarya</taxon>
        <taxon>Ascomycota</taxon>
        <taxon>Pezizomycotina</taxon>
        <taxon>Sordariomycetes</taxon>
        <taxon>Sordariomycetidae</taxon>
        <taxon>Cephalothecales</taxon>
        <taxon>Cephalothecaceae</taxon>
        <taxon>Phialemonium</taxon>
    </lineage>
</organism>
<evidence type="ECO:0000313" key="4">
    <source>
        <dbReference type="Proteomes" id="UP001244011"/>
    </source>
</evidence>
<dbReference type="InterPro" id="IPR029058">
    <property type="entry name" value="AB_hydrolase_fold"/>
</dbReference>
<reference evidence="3" key="1">
    <citation type="submission" date="2023-06" db="EMBL/GenBank/DDBJ databases">
        <title>Genome-scale phylogeny and comparative genomics of the fungal order Sordariales.</title>
        <authorList>
            <consortium name="Lawrence Berkeley National Laboratory"/>
            <person name="Hensen N."/>
            <person name="Bonometti L."/>
            <person name="Westerberg I."/>
            <person name="Brannstrom I.O."/>
            <person name="Guillou S."/>
            <person name="Cros-Aarteil S."/>
            <person name="Calhoun S."/>
            <person name="Haridas S."/>
            <person name="Kuo A."/>
            <person name="Mondo S."/>
            <person name="Pangilinan J."/>
            <person name="Riley R."/>
            <person name="Labutti K."/>
            <person name="Andreopoulos B."/>
            <person name="Lipzen A."/>
            <person name="Chen C."/>
            <person name="Yanf M."/>
            <person name="Daum C."/>
            <person name="Ng V."/>
            <person name="Clum A."/>
            <person name="Steindorff A."/>
            <person name="Ohm R."/>
            <person name="Martin F."/>
            <person name="Silar P."/>
            <person name="Natvig D."/>
            <person name="Lalanne C."/>
            <person name="Gautier V."/>
            <person name="Ament-Velasquez S.L."/>
            <person name="Kruys A."/>
            <person name="Hutchinson M.I."/>
            <person name="Powell A.J."/>
            <person name="Barry K."/>
            <person name="Miller A.N."/>
            <person name="Grigoriev I.V."/>
            <person name="Debuchy R."/>
            <person name="Gladieux P."/>
            <person name="Thoren M.H."/>
            <person name="Johannesson H."/>
        </authorList>
    </citation>
    <scope>NUCLEOTIDE SEQUENCE</scope>
    <source>
        <strain evidence="3">8032-3</strain>
    </source>
</reference>
<keyword evidence="1" id="KW-0378">Hydrolase</keyword>
<dbReference type="Proteomes" id="UP001244011">
    <property type="component" value="Unassembled WGS sequence"/>
</dbReference>
<dbReference type="InterPro" id="IPR050300">
    <property type="entry name" value="GDXG_lipolytic_enzyme"/>
</dbReference>